<dbReference type="Pfam" id="PF13578">
    <property type="entry name" value="Methyltransf_24"/>
    <property type="match status" value="1"/>
</dbReference>
<dbReference type="InterPro" id="IPR029063">
    <property type="entry name" value="SAM-dependent_MTases_sf"/>
</dbReference>
<dbReference type="PANTHER" id="PTHR10509">
    <property type="entry name" value="O-METHYLTRANSFERASE-RELATED"/>
    <property type="match status" value="1"/>
</dbReference>
<protein>
    <submittedName>
        <fullName evidence="4">O-methyltransferase</fullName>
    </submittedName>
</protein>
<sequence>MMTPYLRSLLRLRQDERLAALREKAKSERDPCAPDETVQLLLACARMCAPTRALEIGTGEGLTAVALLQECPRLHLVTVESDEARYRAACKNFAAFGVADRVRCVLGDAKDLLAALDEPFGLIFLDGPKAQYGGYLPDLKRLLAPRGVLFADDVLLYGWVDGREETPPKRRSIVRKIREYLELVCGDPDLRTSVLDVGEGVAISVKKGSDA</sequence>
<dbReference type="PANTHER" id="PTHR10509:SF14">
    <property type="entry name" value="CAFFEOYL-COA O-METHYLTRANSFERASE 3-RELATED"/>
    <property type="match status" value="1"/>
</dbReference>
<name>A0A9D2ARP6_9FIRM</name>
<reference evidence="4" key="2">
    <citation type="submission" date="2021-04" db="EMBL/GenBank/DDBJ databases">
        <authorList>
            <person name="Gilroy R."/>
        </authorList>
    </citation>
    <scope>NUCLEOTIDE SEQUENCE</scope>
    <source>
        <strain evidence="4">26628</strain>
    </source>
</reference>
<evidence type="ECO:0000313" key="5">
    <source>
        <dbReference type="Proteomes" id="UP000824249"/>
    </source>
</evidence>
<comment type="caution">
    <text evidence="4">The sequence shown here is derived from an EMBL/GenBank/DDBJ whole genome shotgun (WGS) entry which is preliminary data.</text>
</comment>
<dbReference type="GO" id="GO:0032259">
    <property type="term" value="P:methylation"/>
    <property type="evidence" value="ECO:0007669"/>
    <property type="project" value="UniProtKB-KW"/>
</dbReference>
<evidence type="ECO:0000256" key="2">
    <source>
        <dbReference type="ARBA" id="ARBA00022679"/>
    </source>
</evidence>
<dbReference type="SUPFAM" id="SSF53335">
    <property type="entry name" value="S-adenosyl-L-methionine-dependent methyltransferases"/>
    <property type="match status" value="1"/>
</dbReference>
<accession>A0A9D2ARP6</accession>
<dbReference type="InterPro" id="IPR050362">
    <property type="entry name" value="Cation-dep_OMT"/>
</dbReference>
<gene>
    <name evidence="4" type="ORF">H9737_02640</name>
</gene>
<dbReference type="EMBL" id="DXFD01000044">
    <property type="protein sequence ID" value="HIX46571.1"/>
    <property type="molecule type" value="Genomic_DNA"/>
</dbReference>
<dbReference type="GO" id="GO:0008171">
    <property type="term" value="F:O-methyltransferase activity"/>
    <property type="evidence" value="ECO:0007669"/>
    <property type="project" value="InterPro"/>
</dbReference>
<dbReference type="Proteomes" id="UP000824249">
    <property type="component" value="Unassembled WGS sequence"/>
</dbReference>
<dbReference type="Gene3D" id="3.40.50.150">
    <property type="entry name" value="Vaccinia Virus protein VP39"/>
    <property type="match status" value="1"/>
</dbReference>
<evidence type="ECO:0000256" key="1">
    <source>
        <dbReference type="ARBA" id="ARBA00022603"/>
    </source>
</evidence>
<keyword evidence="3" id="KW-0949">S-adenosyl-L-methionine</keyword>
<reference evidence="4" key="1">
    <citation type="journal article" date="2021" name="PeerJ">
        <title>Extensive microbial diversity within the chicken gut microbiome revealed by metagenomics and culture.</title>
        <authorList>
            <person name="Gilroy R."/>
            <person name="Ravi A."/>
            <person name="Getino M."/>
            <person name="Pursley I."/>
            <person name="Horton D.L."/>
            <person name="Alikhan N.F."/>
            <person name="Baker D."/>
            <person name="Gharbi K."/>
            <person name="Hall N."/>
            <person name="Watson M."/>
            <person name="Adriaenssens E.M."/>
            <person name="Foster-Nyarko E."/>
            <person name="Jarju S."/>
            <person name="Secka A."/>
            <person name="Antonio M."/>
            <person name="Oren A."/>
            <person name="Chaudhuri R.R."/>
            <person name="La Ragione R."/>
            <person name="Hildebrand F."/>
            <person name="Pallen M.J."/>
        </authorList>
    </citation>
    <scope>NUCLEOTIDE SEQUENCE</scope>
    <source>
        <strain evidence="4">26628</strain>
    </source>
</reference>
<evidence type="ECO:0000256" key="3">
    <source>
        <dbReference type="ARBA" id="ARBA00022691"/>
    </source>
</evidence>
<dbReference type="CDD" id="cd02440">
    <property type="entry name" value="AdoMet_MTases"/>
    <property type="match status" value="1"/>
</dbReference>
<proteinExistence type="predicted"/>
<keyword evidence="2" id="KW-0808">Transferase</keyword>
<organism evidence="4 5">
    <name type="scientific">Candidatus Borkfalkia faecigallinarum</name>
    <dbReference type="NCBI Taxonomy" id="2838509"/>
    <lineage>
        <taxon>Bacteria</taxon>
        <taxon>Bacillati</taxon>
        <taxon>Bacillota</taxon>
        <taxon>Clostridia</taxon>
        <taxon>Christensenellales</taxon>
        <taxon>Christensenellaceae</taxon>
        <taxon>Candidatus Borkfalkia</taxon>
    </lineage>
</organism>
<keyword evidence="1" id="KW-0489">Methyltransferase</keyword>
<dbReference type="AlphaFoldDB" id="A0A9D2ARP6"/>
<dbReference type="InterPro" id="IPR002935">
    <property type="entry name" value="SAM_O-MeTrfase"/>
</dbReference>
<dbReference type="PROSITE" id="PS51682">
    <property type="entry name" value="SAM_OMT_I"/>
    <property type="match status" value="1"/>
</dbReference>
<evidence type="ECO:0000313" key="4">
    <source>
        <dbReference type="EMBL" id="HIX46571.1"/>
    </source>
</evidence>
<dbReference type="GO" id="GO:0008757">
    <property type="term" value="F:S-adenosylmethionine-dependent methyltransferase activity"/>
    <property type="evidence" value="ECO:0007669"/>
    <property type="project" value="TreeGrafter"/>
</dbReference>